<dbReference type="PANTHER" id="PTHR10792">
    <property type="entry name" value="60S RIBOSOMAL PROTEIN L24"/>
    <property type="match status" value="1"/>
</dbReference>
<dbReference type="GO" id="GO:0042273">
    <property type="term" value="P:ribosomal large subunit biogenesis"/>
    <property type="evidence" value="ECO:0007669"/>
    <property type="project" value="TreeGrafter"/>
</dbReference>
<evidence type="ECO:0000313" key="1">
    <source>
        <dbReference type="EMBL" id="KGG51391.1"/>
    </source>
</evidence>
<dbReference type="Gene3D" id="2.30.170.20">
    <property type="entry name" value="Ribosomal protein L24e"/>
    <property type="match status" value="1"/>
</dbReference>
<dbReference type="AlphaFoldDB" id="A0A098VUQ5"/>
<keyword evidence="2" id="KW-1185">Reference proteome</keyword>
<dbReference type="GO" id="GO:0003735">
    <property type="term" value="F:structural constituent of ribosome"/>
    <property type="evidence" value="ECO:0007669"/>
    <property type="project" value="InterPro"/>
</dbReference>
<dbReference type="PANTHER" id="PTHR10792:SF8">
    <property type="entry name" value="RIBOSOME BIOGENESIS PROTEIN RLP24-RELATED"/>
    <property type="match status" value="1"/>
</dbReference>
<dbReference type="HOGENOM" id="CLU_089419_0_1_1"/>
<dbReference type="InterPro" id="IPR038630">
    <property type="entry name" value="L24e/L24_sf"/>
</dbReference>
<dbReference type="VEuPathDB" id="MicrosporidiaDB:DI09_36p20"/>
<sequence length="133" mass="15142">MKRNPRKVRWTKAFRKVAGKELIGDSVFEFEKRRNVPLIVDVKSVEKTIEVMEKVQKIKSKREMRFYENRMAGSKALSLLEGKSKEAADAVEAPLSARTPTITLSKKEIAEKISAGRKKKMAVKSSEMDLVMN</sequence>
<name>A0A098VUQ5_9MICR</name>
<accession>A0A098VUQ5</accession>
<gene>
    <name evidence="1" type="ORF">DI09_36p20</name>
</gene>
<evidence type="ECO:0000313" key="2">
    <source>
        <dbReference type="Proteomes" id="UP000029725"/>
    </source>
</evidence>
<dbReference type="RefSeq" id="XP_013237835.1">
    <property type="nucleotide sequence ID" value="XM_013382381.1"/>
</dbReference>
<evidence type="ECO:0008006" key="3">
    <source>
        <dbReference type="Google" id="ProtNLM"/>
    </source>
</evidence>
<reference evidence="1 2" key="1">
    <citation type="submission" date="2014-04" db="EMBL/GenBank/DDBJ databases">
        <title>A new species of microsporidia sheds light on the evolution of extreme parasitism.</title>
        <authorList>
            <person name="Haag K.L."/>
            <person name="James T.Y."/>
            <person name="Larsson R."/>
            <person name="Schaer T.M."/>
            <person name="Refardt D."/>
            <person name="Pombert J.-F."/>
            <person name="Ebert D."/>
        </authorList>
    </citation>
    <scope>NUCLEOTIDE SEQUENCE [LARGE SCALE GENOMIC DNA]</scope>
    <source>
        <strain evidence="1 2">UGP3</strain>
        <tissue evidence="1">Spores</tissue>
    </source>
</reference>
<proteinExistence type="predicted"/>
<dbReference type="GO" id="GO:0005730">
    <property type="term" value="C:nucleolus"/>
    <property type="evidence" value="ECO:0007669"/>
    <property type="project" value="TreeGrafter"/>
</dbReference>
<dbReference type="Proteomes" id="UP000029725">
    <property type="component" value="Unassembled WGS sequence"/>
</dbReference>
<organism evidence="1 2">
    <name type="scientific">Mitosporidium daphniae</name>
    <dbReference type="NCBI Taxonomy" id="1485682"/>
    <lineage>
        <taxon>Eukaryota</taxon>
        <taxon>Fungi</taxon>
        <taxon>Fungi incertae sedis</taxon>
        <taxon>Microsporidia</taxon>
        <taxon>Mitosporidium</taxon>
    </lineage>
</organism>
<dbReference type="EMBL" id="JMKJ01000299">
    <property type="protein sequence ID" value="KGG51391.1"/>
    <property type="molecule type" value="Genomic_DNA"/>
</dbReference>
<protein>
    <recommendedName>
        <fullName evidence="3">Ribosome biogenesis protein RLP24</fullName>
    </recommendedName>
</protein>
<dbReference type="InterPro" id="IPR056366">
    <property type="entry name" value="Ribosomal_eL24"/>
</dbReference>
<comment type="caution">
    <text evidence="1">The sequence shown here is derived from an EMBL/GenBank/DDBJ whole genome shotgun (WGS) entry which is preliminary data.</text>
</comment>
<dbReference type="GeneID" id="25259717"/>
<dbReference type="OrthoDB" id="10262490at2759"/>